<gene>
    <name evidence="9" type="ORF">HH215_21975</name>
</gene>
<dbReference type="GO" id="GO:0055085">
    <property type="term" value="P:transmembrane transport"/>
    <property type="evidence" value="ECO:0007669"/>
    <property type="project" value="InterPro"/>
</dbReference>
<evidence type="ECO:0000256" key="4">
    <source>
        <dbReference type="ARBA" id="ARBA00022692"/>
    </source>
</evidence>
<dbReference type="Proteomes" id="UP000502248">
    <property type="component" value="Chromosome"/>
</dbReference>
<evidence type="ECO:0000256" key="3">
    <source>
        <dbReference type="ARBA" id="ARBA00022475"/>
    </source>
</evidence>
<feature type="transmembrane region" description="Helical" evidence="7">
    <location>
        <begin position="109"/>
        <end position="129"/>
    </location>
</feature>
<dbReference type="CDD" id="cd06261">
    <property type="entry name" value="TM_PBP2"/>
    <property type="match status" value="1"/>
</dbReference>
<evidence type="ECO:0000256" key="5">
    <source>
        <dbReference type="ARBA" id="ARBA00022989"/>
    </source>
</evidence>
<comment type="similarity">
    <text evidence="7">Belongs to the binding-protein-dependent transport system permease family.</text>
</comment>
<keyword evidence="5 7" id="KW-1133">Transmembrane helix</keyword>
<keyword evidence="10" id="KW-1185">Reference proteome</keyword>
<feature type="transmembrane region" description="Helical" evidence="7">
    <location>
        <begin position="157"/>
        <end position="181"/>
    </location>
</feature>
<dbReference type="KEGG" id="cheb:HH215_21975"/>
<evidence type="ECO:0000313" key="10">
    <source>
        <dbReference type="Proteomes" id="UP000502248"/>
    </source>
</evidence>
<dbReference type="Gene3D" id="1.10.3720.10">
    <property type="entry name" value="MetI-like"/>
    <property type="match status" value="1"/>
</dbReference>
<proteinExistence type="inferred from homology"/>
<feature type="domain" description="ABC transmembrane type-1" evidence="8">
    <location>
        <begin position="72"/>
        <end position="286"/>
    </location>
</feature>
<dbReference type="RefSeq" id="WP_169281845.1">
    <property type="nucleotide sequence ID" value="NZ_CP051680.1"/>
</dbReference>
<dbReference type="InterPro" id="IPR035906">
    <property type="entry name" value="MetI-like_sf"/>
</dbReference>
<feature type="transmembrane region" description="Helical" evidence="7">
    <location>
        <begin position="21"/>
        <end position="43"/>
    </location>
</feature>
<protein>
    <submittedName>
        <fullName evidence="9">Sugar ABC transporter permease</fullName>
    </submittedName>
</protein>
<organism evidence="9 10">
    <name type="scientific">Cohnella herbarum</name>
    <dbReference type="NCBI Taxonomy" id="2728023"/>
    <lineage>
        <taxon>Bacteria</taxon>
        <taxon>Bacillati</taxon>
        <taxon>Bacillota</taxon>
        <taxon>Bacilli</taxon>
        <taxon>Bacillales</taxon>
        <taxon>Paenibacillaceae</taxon>
        <taxon>Cohnella</taxon>
    </lineage>
</organism>
<evidence type="ECO:0000256" key="7">
    <source>
        <dbReference type="RuleBase" id="RU363032"/>
    </source>
</evidence>
<keyword evidence="4 7" id="KW-0812">Transmembrane</keyword>
<evidence type="ECO:0000256" key="2">
    <source>
        <dbReference type="ARBA" id="ARBA00022448"/>
    </source>
</evidence>
<dbReference type="GO" id="GO:0005886">
    <property type="term" value="C:plasma membrane"/>
    <property type="evidence" value="ECO:0007669"/>
    <property type="project" value="UniProtKB-SubCell"/>
</dbReference>
<feature type="transmembrane region" description="Helical" evidence="7">
    <location>
        <begin position="202"/>
        <end position="224"/>
    </location>
</feature>
<evidence type="ECO:0000256" key="1">
    <source>
        <dbReference type="ARBA" id="ARBA00004651"/>
    </source>
</evidence>
<keyword evidence="2 7" id="KW-0813">Transport</keyword>
<dbReference type="PROSITE" id="PS50928">
    <property type="entry name" value="ABC_TM1"/>
    <property type="match status" value="1"/>
</dbReference>
<dbReference type="PANTHER" id="PTHR30193">
    <property type="entry name" value="ABC TRANSPORTER PERMEASE PROTEIN"/>
    <property type="match status" value="1"/>
</dbReference>
<sequence length="309" mass="35182">MANLSKSARREQRLGYAFISPWIVGFLTFAAFPIIASLALSFMHWDIYQPPSWIGLDNFTRLFRDELFYKSMKVTLTYSAMSIPLSLILGLMLSLMLNLKLKGINFFRTLFYLPSVLTGVAVSMIWLWILNAEYGLLNNFLSWIGIEGPQWLKDPKWILPSYVVMSLWGVGGSAILFLGGLQNIPEHLYEAAKIDGAGTFRRFWKITLPLLTPTLFFLLLMGIIDSFQVFTQAYVINGRGAGGPDNAGLFYMLYLYQNAFKQFDMGYASAMAWIGGLLSLVLALVVYTTQNRWVYYEAEQPTQRKKVEK</sequence>
<feature type="transmembrane region" description="Helical" evidence="7">
    <location>
        <begin position="76"/>
        <end position="97"/>
    </location>
</feature>
<dbReference type="InterPro" id="IPR000515">
    <property type="entry name" value="MetI-like"/>
</dbReference>
<dbReference type="InterPro" id="IPR051393">
    <property type="entry name" value="ABC_transporter_permease"/>
</dbReference>
<evidence type="ECO:0000259" key="8">
    <source>
        <dbReference type="PROSITE" id="PS50928"/>
    </source>
</evidence>
<dbReference type="AlphaFoldDB" id="A0A7Z2VMC1"/>
<dbReference type="PANTHER" id="PTHR30193:SF1">
    <property type="entry name" value="ABC TRANSPORTER PERMEASE PROTEIN YESP-RELATED"/>
    <property type="match status" value="1"/>
</dbReference>
<accession>A0A7Z2VMC1</accession>
<feature type="transmembrane region" description="Helical" evidence="7">
    <location>
        <begin position="265"/>
        <end position="287"/>
    </location>
</feature>
<dbReference type="Pfam" id="PF00528">
    <property type="entry name" value="BPD_transp_1"/>
    <property type="match status" value="1"/>
</dbReference>
<keyword evidence="3" id="KW-1003">Cell membrane</keyword>
<keyword evidence="6 7" id="KW-0472">Membrane</keyword>
<evidence type="ECO:0000313" key="9">
    <source>
        <dbReference type="EMBL" id="QJD85585.1"/>
    </source>
</evidence>
<comment type="subcellular location">
    <subcellularLocation>
        <location evidence="1 7">Cell membrane</location>
        <topology evidence="1 7">Multi-pass membrane protein</topology>
    </subcellularLocation>
</comment>
<dbReference type="SUPFAM" id="SSF161098">
    <property type="entry name" value="MetI-like"/>
    <property type="match status" value="1"/>
</dbReference>
<dbReference type="EMBL" id="CP051680">
    <property type="protein sequence ID" value="QJD85585.1"/>
    <property type="molecule type" value="Genomic_DNA"/>
</dbReference>
<evidence type="ECO:0000256" key="6">
    <source>
        <dbReference type="ARBA" id="ARBA00023136"/>
    </source>
</evidence>
<reference evidence="9 10" key="1">
    <citation type="submission" date="2020-04" db="EMBL/GenBank/DDBJ databases">
        <title>Genome sequencing of novel species.</title>
        <authorList>
            <person name="Heo J."/>
            <person name="Kim S.-J."/>
            <person name="Kim J.-S."/>
            <person name="Hong S.-B."/>
            <person name="Kwon S.-W."/>
        </authorList>
    </citation>
    <scope>NUCLEOTIDE SEQUENCE [LARGE SCALE GENOMIC DNA]</scope>
    <source>
        <strain evidence="9 10">MFER-1</strain>
    </source>
</reference>
<name>A0A7Z2VMC1_9BACL</name>